<evidence type="ECO:0000256" key="1">
    <source>
        <dbReference type="SAM" id="MobiDB-lite"/>
    </source>
</evidence>
<feature type="region of interest" description="Disordered" evidence="1">
    <location>
        <begin position="31"/>
        <end position="54"/>
    </location>
</feature>
<reference evidence="3 4" key="1">
    <citation type="submission" date="2024-03" db="EMBL/GenBank/DDBJ databases">
        <title>Aureococcus anophagefferens CCMP1851 and Kratosvirus quantuckense: Draft genome of a second virus-susceptible host strain in the model system.</title>
        <authorList>
            <person name="Chase E."/>
            <person name="Truchon A.R."/>
            <person name="Schepens W."/>
            <person name="Wilhelm S.W."/>
        </authorList>
    </citation>
    <scope>NUCLEOTIDE SEQUENCE [LARGE SCALE GENOMIC DNA]</scope>
    <source>
        <strain evidence="3 4">CCMP1851</strain>
    </source>
</reference>
<gene>
    <name evidence="3" type="ORF">SO694_00036062</name>
</gene>
<dbReference type="Pfam" id="PF04855">
    <property type="entry name" value="SNF5"/>
    <property type="match status" value="1"/>
</dbReference>
<feature type="compositionally biased region" description="Low complexity" evidence="1">
    <location>
        <begin position="31"/>
        <end position="41"/>
    </location>
</feature>
<dbReference type="Proteomes" id="UP001363151">
    <property type="component" value="Unassembled WGS sequence"/>
</dbReference>
<dbReference type="EMBL" id="JBBJCI010000365">
    <property type="protein sequence ID" value="KAK7232880.1"/>
    <property type="molecule type" value="Genomic_DNA"/>
</dbReference>
<comment type="caution">
    <text evidence="3">The sequence shown here is derived from an EMBL/GenBank/DDBJ whole genome shotgun (WGS) entry which is preliminary data.</text>
</comment>
<evidence type="ECO:0000313" key="4">
    <source>
        <dbReference type="Proteomes" id="UP001363151"/>
    </source>
</evidence>
<proteinExistence type="predicted"/>
<evidence type="ECO:0000256" key="2">
    <source>
        <dbReference type="SAM" id="SignalP"/>
    </source>
</evidence>
<feature type="signal peptide" evidence="2">
    <location>
        <begin position="1"/>
        <end position="18"/>
    </location>
</feature>
<keyword evidence="4" id="KW-1185">Reference proteome</keyword>
<sequence>MSISHCLGLALCFALAAAFVAPRTAVVVSPSRLSSAPSRRSAAPRRRSSARFASDDGDDVDFEAAFKARVADDGGALGVKAKVLKNEAGRTARVCVALCVVAGRGGRRQKVAKGLGLEPLTRRESAGTAAEEADLLTAGGWARRLDVRMATDAASTAAAVALFPQALVPIVVDLDVRGVRYVDSFLWTTGASCMTPEAYAAQTCDDLDLSVEMGHMLADAVRAQVAHALTLIAHAAARERAGRPLLPARSCWSSA</sequence>
<dbReference type="InterPro" id="IPR006939">
    <property type="entry name" value="SNF5"/>
</dbReference>
<name>A0ABR1FL79_AURAN</name>
<evidence type="ECO:0000313" key="3">
    <source>
        <dbReference type="EMBL" id="KAK7232880.1"/>
    </source>
</evidence>
<protein>
    <submittedName>
        <fullName evidence="3">Uncharacterized protein</fullName>
    </submittedName>
</protein>
<keyword evidence="2" id="KW-0732">Signal</keyword>
<accession>A0ABR1FL79</accession>
<feature type="chain" id="PRO_5046419953" evidence="2">
    <location>
        <begin position="19"/>
        <end position="255"/>
    </location>
</feature>
<organism evidence="3 4">
    <name type="scientific">Aureococcus anophagefferens</name>
    <name type="common">Harmful bloom alga</name>
    <dbReference type="NCBI Taxonomy" id="44056"/>
    <lineage>
        <taxon>Eukaryota</taxon>
        <taxon>Sar</taxon>
        <taxon>Stramenopiles</taxon>
        <taxon>Ochrophyta</taxon>
        <taxon>Pelagophyceae</taxon>
        <taxon>Pelagomonadales</taxon>
        <taxon>Pelagomonadaceae</taxon>
        <taxon>Aureococcus</taxon>
    </lineage>
</organism>